<keyword evidence="2" id="KW-1133">Transmembrane helix</keyword>
<dbReference type="AlphaFoldDB" id="A0A0H5FRY2"/>
<sequence length="298" mass="29732">MEDEDGKLSEQGRPHLTEPACGYYQCFVDWTQGEDVAVNWLGPPAGSVSVMLISTNGGPTYDIVDSIAGISQEGYCDSGGGLGVVQPGVECGRIEFTVPGGWQPRDNYTIAVQSLSDPSLIGYTDNINIVKRSNVGTGTAVSLHTIAGPTSTNWNAAASFTGKIPEPTAVTVTSSKSKASSSSTEAPSSSQKASSSTDDSSTKSSKSRSPSSDSSSTGAEDSSSPSSTSPASFFTSDSTSPSSFASVSAGGSLAAQASGSSEASAVATAVPTSGAGSTLSTGVGVVVVLLGLVGVLAV</sequence>
<organism evidence="3">
    <name type="scientific">Leucosporidium scottii</name>
    <dbReference type="NCBI Taxonomy" id="5278"/>
    <lineage>
        <taxon>Eukaryota</taxon>
        <taxon>Fungi</taxon>
        <taxon>Dikarya</taxon>
        <taxon>Basidiomycota</taxon>
        <taxon>Pucciniomycotina</taxon>
        <taxon>Microbotryomycetes</taxon>
        <taxon>Leucosporidiales</taxon>
        <taxon>Leucosporidium</taxon>
    </lineage>
</organism>
<keyword evidence="2" id="KW-0812">Transmembrane</keyword>
<dbReference type="EMBL" id="LN868507">
    <property type="protein sequence ID" value="CRX79107.1"/>
    <property type="molecule type" value="Genomic_DNA"/>
</dbReference>
<accession>A0A0H5FRY2</accession>
<reference evidence="3" key="1">
    <citation type="submission" date="2015-06" db="EMBL/GenBank/DDBJ databases">
        <title>Genetic Architecture Underlying Mating-Type Determination in the Yeast Leucosporidium scottii and the Evolution of Mating Systems in Basidiomycetes.</title>
        <authorList>
            <person name="Maia T.M."/>
            <person name="Lopes S."/>
            <person name="Almeida J.M.G.C.F."/>
            <person name="Rosa L.H."/>
            <person name="Sampaio J.P."/>
            <person name="Goncalves P."/>
            <person name="Coelho M.A."/>
        </authorList>
    </citation>
    <scope>NUCLEOTIDE SEQUENCE</scope>
</reference>
<protein>
    <submittedName>
        <fullName evidence="3">Uncharacterized protein</fullName>
    </submittedName>
</protein>
<feature type="region of interest" description="Disordered" evidence="1">
    <location>
        <begin position="171"/>
        <end position="235"/>
    </location>
</feature>
<evidence type="ECO:0000256" key="1">
    <source>
        <dbReference type="SAM" id="MobiDB-lite"/>
    </source>
</evidence>
<feature type="transmembrane region" description="Helical" evidence="2">
    <location>
        <begin position="279"/>
        <end position="297"/>
    </location>
</feature>
<keyword evidence="2" id="KW-0472">Membrane</keyword>
<name>A0A0H5FRY2_9BASI</name>
<proteinExistence type="predicted"/>
<gene>
    <name evidence="3" type="ORF">ls5930a1_00133</name>
</gene>
<evidence type="ECO:0000256" key="2">
    <source>
        <dbReference type="SAM" id="Phobius"/>
    </source>
</evidence>
<evidence type="ECO:0000313" key="3">
    <source>
        <dbReference type="EMBL" id="CRX79107.1"/>
    </source>
</evidence>